<evidence type="ECO:0000313" key="12">
    <source>
        <dbReference type="Proteomes" id="UP000277633"/>
    </source>
</evidence>
<comment type="subunit">
    <text evidence="3 9">Heterohexamer of two alpha and four beta subunits.</text>
</comment>
<evidence type="ECO:0000256" key="10">
    <source>
        <dbReference type="SAM" id="Coils"/>
    </source>
</evidence>
<evidence type="ECO:0000256" key="6">
    <source>
        <dbReference type="ARBA" id="ARBA00023186"/>
    </source>
</evidence>
<evidence type="ECO:0000256" key="8">
    <source>
        <dbReference type="ARBA" id="ARBA00033461"/>
    </source>
</evidence>
<reference evidence="11 12" key="1">
    <citation type="submission" date="2018-06" db="EMBL/GenBank/DDBJ databases">
        <title>Extensive metabolic versatility and redundancy in microbially diverse, dynamic hydrothermal sediments.</title>
        <authorList>
            <person name="Dombrowski N."/>
            <person name="Teske A."/>
            <person name="Baker B.J."/>
        </authorList>
    </citation>
    <scope>NUCLEOTIDE SEQUENCE [LARGE SCALE GENOMIC DNA]</scope>
    <source>
        <strain evidence="11">B9_G13</strain>
    </source>
</reference>
<keyword evidence="10" id="KW-0175">Coiled coil</keyword>
<dbReference type="InterPro" id="IPR002777">
    <property type="entry name" value="PFD_beta-like"/>
</dbReference>
<dbReference type="GO" id="GO:0006457">
    <property type="term" value="P:protein folding"/>
    <property type="evidence" value="ECO:0007669"/>
    <property type="project" value="UniProtKB-UniRule"/>
</dbReference>
<dbReference type="SUPFAM" id="SSF46579">
    <property type="entry name" value="Prefoldin"/>
    <property type="match status" value="1"/>
</dbReference>
<dbReference type="GO" id="GO:0005737">
    <property type="term" value="C:cytoplasm"/>
    <property type="evidence" value="ECO:0007669"/>
    <property type="project" value="UniProtKB-SubCell"/>
</dbReference>
<dbReference type="GO" id="GO:0016272">
    <property type="term" value="C:prefoldin complex"/>
    <property type="evidence" value="ECO:0007669"/>
    <property type="project" value="UniProtKB-UniRule"/>
</dbReference>
<evidence type="ECO:0000256" key="2">
    <source>
        <dbReference type="ARBA" id="ARBA00008045"/>
    </source>
</evidence>
<gene>
    <name evidence="9" type="primary">pfdB</name>
    <name evidence="11" type="ORF">DRO07_00060</name>
</gene>
<keyword evidence="6 9" id="KW-0143">Chaperone</keyword>
<accession>A0A497JIP5</accession>
<evidence type="ECO:0000256" key="5">
    <source>
        <dbReference type="ARBA" id="ARBA00022490"/>
    </source>
</evidence>
<dbReference type="InterPro" id="IPR012713">
    <property type="entry name" value="PfdB"/>
</dbReference>
<dbReference type="GO" id="GO:0051082">
    <property type="term" value="F:unfolded protein binding"/>
    <property type="evidence" value="ECO:0007669"/>
    <property type="project" value="UniProtKB-UniRule"/>
</dbReference>
<comment type="subcellular location">
    <subcellularLocation>
        <location evidence="1 9">Cytoplasm</location>
    </subcellularLocation>
</comment>
<proteinExistence type="inferred from homology"/>
<organism evidence="11 12">
    <name type="scientific">Candidatus Iainarchaeum sp</name>
    <dbReference type="NCBI Taxonomy" id="3101447"/>
    <lineage>
        <taxon>Archaea</taxon>
        <taxon>Candidatus Iainarchaeota</taxon>
        <taxon>Candidatus Iainarchaeia</taxon>
        <taxon>Candidatus Iainarchaeales</taxon>
        <taxon>Candidatus Iainarchaeaceae</taxon>
        <taxon>Candidatus Iainarchaeum</taxon>
    </lineage>
</organism>
<sequence length="114" mass="13451">MVDEQKLLEFQKGREQLISIGARKQQLQIQQAMIQNALSELKDSKQEKVYKLVGNIMIEKDTKEVEKELKELKETLEMRIDTLQKQEDSLVNRLNKLRSQIEGREKPAKKKKEK</sequence>
<evidence type="ECO:0000256" key="7">
    <source>
        <dbReference type="ARBA" id="ARBA00025077"/>
    </source>
</evidence>
<evidence type="ECO:0000256" key="1">
    <source>
        <dbReference type="ARBA" id="ARBA00004496"/>
    </source>
</evidence>
<evidence type="ECO:0000256" key="3">
    <source>
        <dbReference type="ARBA" id="ARBA00011716"/>
    </source>
</evidence>
<dbReference type="AlphaFoldDB" id="A0A497JIP5"/>
<evidence type="ECO:0000313" key="11">
    <source>
        <dbReference type="EMBL" id="RLG70489.1"/>
    </source>
</evidence>
<dbReference type="InterPro" id="IPR009053">
    <property type="entry name" value="Prefoldin"/>
</dbReference>
<dbReference type="Pfam" id="PF01920">
    <property type="entry name" value="Prefoldin_2"/>
    <property type="match status" value="1"/>
</dbReference>
<protein>
    <recommendedName>
        <fullName evidence="4 9">Prefoldin subunit beta</fullName>
    </recommendedName>
    <alternativeName>
        <fullName evidence="8 9">GimC subunit beta</fullName>
    </alternativeName>
</protein>
<dbReference type="Proteomes" id="UP000277633">
    <property type="component" value="Unassembled WGS sequence"/>
</dbReference>
<dbReference type="Gene3D" id="1.10.287.370">
    <property type="match status" value="1"/>
</dbReference>
<keyword evidence="5 9" id="KW-0963">Cytoplasm</keyword>
<dbReference type="HAMAP" id="MF_00307">
    <property type="entry name" value="PfdB"/>
    <property type="match status" value="1"/>
</dbReference>
<name>A0A497JIP5_9ARCH</name>
<comment type="similarity">
    <text evidence="2 9">Belongs to the prefoldin subunit beta family.</text>
</comment>
<comment type="caution">
    <text evidence="11">The sequence shown here is derived from an EMBL/GenBank/DDBJ whole genome shotgun (WGS) entry which is preliminary data.</text>
</comment>
<comment type="function">
    <text evidence="7 9">Molecular chaperone capable of stabilizing a range of proteins. Seems to fulfill an ATP-independent, HSP70-like function in archaeal de novo protein folding.</text>
</comment>
<evidence type="ECO:0000256" key="9">
    <source>
        <dbReference type="HAMAP-Rule" id="MF_00307"/>
    </source>
</evidence>
<dbReference type="EMBL" id="QMWO01000001">
    <property type="protein sequence ID" value="RLG70489.1"/>
    <property type="molecule type" value="Genomic_DNA"/>
</dbReference>
<feature type="coiled-coil region" evidence="10">
    <location>
        <begin position="24"/>
        <end position="100"/>
    </location>
</feature>
<evidence type="ECO:0000256" key="4">
    <source>
        <dbReference type="ARBA" id="ARBA00016304"/>
    </source>
</evidence>